<evidence type="ECO:0000256" key="6">
    <source>
        <dbReference type="ARBA" id="ARBA00022777"/>
    </source>
</evidence>
<evidence type="ECO:0000259" key="10">
    <source>
        <dbReference type="Pfam" id="PF00696"/>
    </source>
</evidence>
<dbReference type="FunFam" id="3.40.1160.10:FF:000004">
    <property type="entry name" value="Acetylglutamate kinase"/>
    <property type="match status" value="1"/>
</dbReference>
<comment type="function">
    <text evidence="9">Catalyzes the ATP-dependent phosphorylation of N-acetyl-L-glutamate.</text>
</comment>
<evidence type="ECO:0000256" key="9">
    <source>
        <dbReference type="HAMAP-Rule" id="MF_00082"/>
    </source>
</evidence>
<dbReference type="Proteomes" id="UP000256514">
    <property type="component" value="Unassembled WGS sequence"/>
</dbReference>
<dbReference type="EMBL" id="NXLT01000001">
    <property type="protein sequence ID" value="RDU68470.1"/>
    <property type="molecule type" value="Genomic_DNA"/>
</dbReference>
<accession>A0A3D8IU14</accession>
<evidence type="ECO:0000256" key="7">
    <source>
        <dbReference type="ARBA" id="ARBA00022840"/>
    </source>
</evidence>
<keyword evidence="3 9" id="KW-0028">Amino-acid biosynthesis</keyword>
<feature type="binding site" evidence="9">
    <location>
        <begin position="68"/>
        <end position="69"/>
    </location>
    <ligand>
        <name>substrate</name>
    </ligand>
</feature>
<evidence type="ECO:0000256" key="4">
    <source>
        <dbReference type="ARBA" id="ARBA00022679"/>
    </source>
</evidence>
<proteinExistence type="inferred from homology"/>
<feature type="binding site" evidence="9">
    <location>
        <position position="90"/>
    </location>
    <ligand>
        <name>substrate</name>
    </ligand>
</feature>
<feature type="domain" description="Aspartate/glutamate/uridylate kinase" evidence="10">
    <location>
        <begin position="29"/>
        <end position="262"/>
    </location>
</feature>
<dbReference type="PRINTS" id="PR00474">
    <property type="entry name" value="GLU5KINASE"/>
</dbReference>
<evidence type="ECO:0000313" key="11">
    <source>
        <dbReference type="EMBL" id="RDU68470.1"/>
    </source>
</evidence>
<dbReference type="UniPathway" id="UPA00068">
    <property type="reaction ID" value="UER00107"/>
</dbReference>
<feature type="site" description="Transition state stabilizer" evidence="9">
    <location>
        <position position="33"/>
    </location>
</feature>
<dbReference type="InterPro" id="IPR037528">
    <property type="entry name" value="ArgB"/>
</dbReference>
<evidence type="ECO:0000256" key="3">
    <source>
        <dbReference type="ARBA" id="ARBA00022605"/>
    </source>
</evidence>
<keyword evidence="4 9" id="KW-0808">Transferase</keyword>
<evidence type="ECO:0000313" key="12">
    <source>
        <dbReference type="Proteomes" id="UP000256514"/>
    </source>
</evidence>
<dbReference type="PANTHER" id="PTHR23342:SF0">
    <property type="entry name" value="N-ACETYLGLUTAMATE SYNTHASE, MITOCHONDRIAL"/>
    <property type="match status" value="1"/>
</dbReference>
<reference evidence="11 12" key="1">
    <citation type="submission" date="2018-04" db="EMBL/GenBank/DDBJ databases">
        <title>Novel Campyloabacter and Helicobacter Species and Strains.</title>
        <authorList>
            <person name="Mannion A.J."/>
            <person name="Shen Z."/>
            <person name="Fox J.G."/>
        </authorList>
    </citation>
    <scope>NUCLEOTIDE SEQUENCE [LARGE SCALE GENOMIC DNA]</scope>
    <source>
        <strain evidence="11 12">MIT 12-6600</strain>
    </source>
</reference>
<gene>
    <name evidence="9 11" type="primary">argB</name>
    <name evidence="11" type="ORF">CQA54_01295</name>
</gene>
<dbReference type="InterPro" id="IPR036393">
    <property type="entry name" value="AceGlu_kinase-like_sf"/>
</dbReference>
<dbReference type="Pfam" id="PF00696">
    <property type="entry name" value="AA_kinase"/>
    <property type="match status" value="1"/>
</dbReference>
<dbReference type="HAMAP" id="MF_00082">
    <property type="entry name" value="ArgB"/>
    <property type="match status" value="1"/>
</dbReference>
<name>A0A3D8IU14_9HELI</name>
<keyword evidence="7 9" id="KW-0067">ATP-binding</keyword>
<sequence>MQKTYKTQQKIVNVLLESIPFIRAFREEIIVIKYGGAAQLNPSLKENFALDLVLMYMVGIRPVVVHGGGKRIDEMLAKLEIQSHFLDGYRVTSKECMQVVEMVLSGEINKELTAFLNLHGARAVGISGKDGMMLSARAKDNGAFGYTGEITSVNTQLLEKLLHEGFVPIIAPIASGEDSVGYNINADIAACEIAKALQASKIIFLSDIPGVLDERKELISSLTPRTIESLQERGVISGGMIPKLEACVGCVQHGVKKAHIIDGRIEHSLLLELFTKEGIGTQIVRD</sequence>
<dbReference type="CDD" id="cd04250">
    <property type="entry name" value="AAK_NAGK-C"/>
    <property type="match status" value="1"/>
</dbReference>
<protein>
    <recommendedName>
        <fullName evidence="9">Acetylglutamate kinase</fullName>
        <ecNumber evidence="9">2.7.2.8</ecNumber>
    </recommendedName>
    <alternativeName>
        <fullName evidence="9">N-acetyl-L-glutamate 5-phosphotransferase</fullName>
    </alternativeName>
    <alternativeName>
        <fullName evidence="9">NAG kinase</fullName>
        <shortName evidence="9">NAGK</shortName>
    </alternativeName>
</protein>
<dbReference type="SUPFAM" id="SSF53633">
    <property type="entry name" value="Carbamate kinase-like"/>
    <property type="match status" value="1"/>
</dbReference>
<organism evidence="11 12">
    <name type="scientific">Helicobacter equorum</name>
    <dbReference type="NCBI Taxonomy" id="361872"/>
    <lineage>
        <taxon>Bacteria</taxon>
        <taxon>Pseudomonadati</taxon>
        <taxon>Campylobacterota</taxon>
        <taxon>Epsilonproteobacteria</taxon>
        <taxon>Campylobacterales</taxon>
        <taxon>Helicobacteraceae</taxon>
        <taxon>Helicobacter</taxon>
    </lineage>
</organism>
<dbReference type="InterPro" id="IPR004662">
    <property type="entry name" value="AcgluKinase_fam"/>
</dbReference>
<dbReference type="Gene3D" id="3.40.1160.10">
    <property type="entry name" value="Acetylglutamate kinase-like"/>
    <property type="match status" value="1"/>
</dbReference>
<dbReference type="OrthoDB" id="9803155at2"/>
<evidence type="ECO:0000256" key="2">
    <source>
        <dbReference type="ARBA" id="ARBA00022571"/>
    </source>
</evidence>
<dbReference type="GO" id="GO:0042450">
    <property type="term" value="P:L-arginine biosynthetic process via ornithine"/>
    <property type="evidence" value="ECO:0007669"/>
    <property type="project" value="UniProtKB-UniRule"/>
</dbReference>
<comment type="pathway">
    <text evidence="1 9">Amino-acid biosynthesis; L-arginine biosynthesis; N(2)-acetyl-L-ornithine from L-glutamate: step 2/4.</text>
</comment>
<keyword evidence="6 9" id="KW-0418">Kinase</keyword>
<dbReference type="InterPro" id="IPR001048">
    <property type="entry name" value="Asp/Glu/Uridylate_kinase"/>
</dbReference>
<keyword evidence="9" id="KW-0963">Cytoplasm</keyword>
<dbReference type="EC" id="2.7.2.8" evidence="9"/>
<keyword evidence="5 9" id="KW-0547">Nucleotide-binding</keyword>
<dbReference type="InterPro" id="IPR041727">
    <property type="entry name" value="NAGK-C"/>
</dbReference>
<dbReference type="NCBIfam" id="TIGR00761">
    <property type="entry name" value="argB"/>
    <property type="match status" value="1"/>
</dbReference>
<evidence type="ECO:0000256" key="1">
    <source>
        <dbReference type="ARBA" id="ARBA00004828"/>
    </source>
</evidence>
<dbReference type="GO" id="GO:0003991">
    <property type="term" value="F:acetylglutamate kinase activity"/>
    <property type="evidence" value="ECO:0007669"/>
    <property type="project" value="UniProtKB-UniRule"/>
</dbReference>
<dbReference type="GO" id="GO:0005737">
    <property type="term" value="C:cytoplasm"/>
    <property type="evidence" value="ECO:0007669"/>
    <property type="project" value="UniProtKB-SubCell"/>
</dbReference>
<comment type="subcellular location">
    <subcellularLocation>
        <location evidence="9">Cytoplasm</location>
    </subcellularLocation>
</comment>
<feature type="site" description="Transition state stabilizer" evidence="9">
    <location>
        <position position="243"/>
    </location>
</feature>
<dbReference type="RefSeq" id="WP_115570420.1">
    <property type="nucleotide sequence ID" value="NZ_NXLT01000001.1"/>
</dbReference>
<dbReference type="GO" id="GO:0005524">
    <property type="term" value="F:ATP binding"/>
    <property type="evidence" value="ECO:0007669"/>
    <property type="project" value="UniProtKB-UniRule"/>
</dbReference>
<dbReference type="AlphaFoldDB" id="A0A3D8IU14"/>
<evidence type="ECO:0000256" key="5">
    <source>
        <dbReference type="ARBA" id="ARBA00022741"/>
    </source>
</evidence>
<dbReference type="InterPro" id="IPR001057">
    <property type="entry name" value="Glu/AcGlu_kinase"/>
</dbReference>
<feature type="binding site" evidence="9">
    <location>
        <position position="183"/>
    </location>
    <ligand>
        <name>substrate</name>
    </ligand>
</feature>
<comment type="caution">
    <text evidence="11">The sequence shown here is derived from an EMBL/GenBank/DDBJ whole genome shotgun (WGS) entry which is preliminary data.</text>
</comment>
<comment type="similarity">
    <text evidence="9">Belongs to the acetylglutamate kinase family. ArgB subfamily.</text>
</comment>
<keyword evidence="12" id="KW-1185">Reference proteome</keyword>
<dbReference type="PANTHER" id="PTHR23342">
    <property type="entry name" value="N-ACETYLGLUTAMATE SYNTHASE"/>
    <property type="match status" value="1"/>
</dbReference>
<evidence type="ECO:0000256" key="8">
    <source>
        <dbReference type="ARBA" id="ARBA00048141"/>
    </source>
</evidence>
<dbReference type="PIRSF" id="PIRSF000728">
    <property type="entry name" value="NAGK"/>
    <property type="match status" value="1"/>
</dbReference>
<comment type="catalytic activity">
    <reaction evidence="8 9">
        <text>N-acetyl-L-glutamate + ATP = N-acetyl-L-glutamyl 5-phosphate + ADP</text>
        <dbReference type="Rhea" id="RHEA:14629"/>
        <dbReference type="ChEBI" id="CHEBI:30616"/>
        <dbReference type="ChEBI" id="CHEBI:44337"/>
        <dbReference type="ChEBI" id="CHEBI:57936"/>
        <dbReference type="ChEBI" id="CHEBI:456216"/>
        <dbReference type="EC" id="2.7.2.8"/>
    </reaction>
</comment>
<keyword evidence="2 9" id="KW-0055">Arginine biosynthesis</keyword>